<dbReference type="AlphaFoldDB" id="A0A9P6DYV6"/>
<evidence type="ECO:0000313" key="5">
    <source>
        <dbReference type="EMBL" id="KAF9516369.1"/>
    </source>
</evidence>
<protein>
    <recommendedName>
        <fullName evidence="7">Methyltransferase domain-containing protein</fullName>
    </recommendedName>
</protein>
<dbReference type="OrthoDB" id="2094832at2759"/>
<dbReference type="InterPro" id="IPR051654">
    <property type="entry name" value="Meroterpenoid_MTases"/>
</dbReference>
<dbReference type="GO" id="GO:0016740">
    <property type="term" value="F:transferase activity"/>
    <property type="evidence" value="ECO:0007669"/>
    <property type="project" value="UniProtKB-KW"/>
</dbReference>
<dbReference type="EMBL" id="MU128940">
    <property type="protein sequence ID" value="KAF9516369.1"/>
    <property type="molecule type" value="Genomic_DNA"/>
</dbReference>
<dbReference type="SUPFAM" id="SSF53335">
    <property type="entry name" value="S-adenosyl-L-methionine-dependent methyltransferases"/>
    <property type="match status" value="1"/>
</dbReference>
<keyword evidence="3" id="KW-0949">S-adenosyl-L-methionine</keyword>
<evidence type="ECO:0008006" key="7">
    <source>
        <dbReference type="Google" id="ProtNLM"/>
    </source>
</evidence>
<dbReference type="InterPro" id="IPR029063">
    <property type="entry name" value="SAM-dependent_MTases_sf"/>
</dbReference>
<comment type="pathway">
    <text evidence="1">Secondary metabolite biosynthesis.</text>
</comment>
<dbReference type="Gene3D" id="3.40.50.150">
    <property type="entry name" value="Vaccinia Virus protein VP39"/>
    <property type="match status" value="1"/>
</dbReference>
<dbReference type="Proteomes" id="UP000886523">
    <property type="component" value="Unassembled WGS sequence"/>
</dbReference>
<evidence type="ECO:0000313" key="6">
    <source>
        <dbReference type="Proteomes" id="UP000886523"/>
    </source>
</evidence>
<accession>A0A9P6DYV6</accession>
<evidence type="ECO:0000256" key="2">
    <source>
        <dbReference type="ARBA" id="ARBA00022679"/>
    </source>
</evidence>
<keyword evidence="2" id="KW-0808">Transferase</keyword>
<organism evidence="5 6">
    <name type="scientific">Hydnum rufescens UP504</name>
    <dbReference type="NCBI Taxonomy" id="1448309"/>
    <lineage>
        <taxon>Eukaryota</taxon>
        <taxon>Fungi</taxon>
        <taxon>Dikarya</taxon>
        <taxon>Basidiomycota</taxon>
        <taxon>Agaricomycotina</taxon>
        <taxon>Agaricomycetes</taxon>
        <taxon>Cantharellales</taxon>
        <taxon>Hydnaceae</taxon>
        <taxon>Hydnum</taxon>
    </lineage>
</organism>
<evidence type="ECO:0000256" key="3">
    <source>
        <dbReference type="ARBA" id="ARBA00022691"/>
    </source>
</evidence>
<name>A0A9P6DYV6_9AGAM</name>
<proteinExistence type="inferred from homology"/>
<gene>
    <name evidence="5" type="ORF">BS47DRAFT_1341003</name>
</gene>
<comment type="caution">
    <text evidence="5">The sequence shown here is derived from an EMBL/GenBank/DDBJ whole genome shotgun (WGS) entry which is preliminary data.</text>
</comment>
<evidence type="ECO:0000256" key="1">
    <source>
        <dbReference type="ARBA" id="ARBA00005179"/>
    </source>
</evidence>
<sequence>MSDPYGMPSRLDASKFSLTPDALAIFSRMTRIRDEEQLKTHLIEQTRKAYEEVYRYPCLLKFGHLDFRMTMHPLYGAVVKQGIDTSRPGRFLLDIGTAVGTDARRVVLDGWPSERVYGVDINKKLIDIGRSMFCDSPFSNGIIFVVGDIFADKFVDPSLQPSWQKFHSNSFSSLRPPSTLHCFAGRFTSIYAGSLFHLFDRETQTDLAKRLLSLAALPTVKGKPTFIFGRQVGREPAGYDPVEDIDKWRDVRSGKAIFRHSADTWKLMWSELSAAVKDAGIKVVLNAESKGFETAEEHARGYEEHRLLYWSVELTM</sequence>
<evidence type="ECO:0000256" key="4">
    <source>
        <dbReference type="ARBA" id="ARBA00038314"/>
    </source>
</evidence>
<dbReference type="PANTHER" id="PTHR35897:SF1">
    <property type="entry name" value="METHYLTRANSFERASE AUSD"/>
    <property type="match status" value="1"/>
</dbReference>
<keyword evidence="6" id="KW-1185">Reference proteome</keyword>
<reference evidence="5" key="1">
    <citation type="journal article" date="2020" name="Nat. Commun.">
        <title>Large-scale genome sequencing of mycorrhizal fungi provides insights into the early evolution of symbiotic traits.</title>
        <authorList>
            <person name="Miyauchi S."/>
            <person name="Kiss E."/>
            <person name="Kuo A."/>
            <person name="Drula E."/>
            <person name="Kohler A."/>
            <person name="Sanchez-Garcia M."/>
            <person name="Morin E."/>
            <person name="Andreopoulos B."/>
            <person name="Barry K.W."/>
            <person name="Bonito G."/>
            <person name="Buee M."/>
            <person name="Carver A."/>
            <person name="Chen C."/>
            <person name="Cichocki N."/>
            <person name="Clum A."/>
            <person name="Culley D."/>
            <person name="Crous P.W."/>
            <person name="Fauchery L."/>
            <person name="Girlanda M."/>
            <person name="Hayes R.D."/>
            <person name="Keri Z."/>
            <person name="LaButti K."/>
            <person name="Lipzen A."/>
            <person name="Lombard V."/>
            <person name="Magnuson J."/>
            <person name="Maillard F."/>
            <person name="Murat C."/>
            <person name="Nolan M."/>
            <person name="Ohm R.A."/>
            <person name="Pangilinan J."/>
            <person name="Pereira M.F."/>
            <person name="Perotto S."/>
            <person name="Peter M."/>
            <person name="Pfister S."/>
            <person name="Riley R."/>
            <person name="Sitrit Y."/>
            <person name="Stielow J.B."/>
            <person name="Szollosi G."/>
            <person name="Zifcakova L."/>
            <person name="Stursova M."/>
            <person name="Spatafora J.W."/>
            <person name="Tedersoo L."/>
            <person name="Vaario L.M."/>
            <person name="Yamada A."/>
            <person name="Yan M."/>
            <person name="Wang P."/>
            <person name="Xu J."/>
            <person name="Bruns T."/>
            <person name="Baldrian P."/>
            <person name="Vilgalys R."/>
            <person name="Dunand C."/>
            <person name="Henrissat B."/>
            <person name="Grigoriev I.V."/>
            <person name="Hibbett D."/>
            <person name="Nagy L.G."/>
            <person name="Martin F.M."/>
        </authorList>
    </citation>
    <scope>NUCLEOTIDE SEQUENCE</scope>
    <source>
        <strain evidence="5">UP504</strain>
    </source>
</reference>
<comment type="similarity">
    <text evidence="4">Belongs to the class I-like SAM-binding methyltransferase superfamily.</text>
</comment>
<dbReference type="PANTHER" id="PTHR35897">
    <property type="entry name" value="METHYLTRANSFERASE AUSD"/>
    <property type="match status" value="1"/>
</dbReference>
<dbReference type="CDD" id="cd02440">
    <property type="entry name" value="AdoMet_MTases"/>
    <property type="match status" value="1"/>
</dbReference>